<keyword evidence="1" id="KW-0677">Repeat</keyword>
<evidence type="ECO:0000313" key="4">
    <source>
        <dbReference type="EMBL" id="KAA6408609.1"/>
    </source>
</evidence>
<dbReference type="SUPFAM" id="SSF47473">
    <property type="entry name" value="EF-hand"/>
    <property type="match status" value="1"/>
</dbReference>
<feature type="region of interest" description="Disordered" evidence="3">
    <location>
        <begin position="1"/>
        <end position="31"/>
    </location>
</feature>
<accession>A0A1W5D130</accession>
<evidence type="ECO:0000313" key="6">
    <source>
        <dbReference type="Proteomes" id="UP000192927"/>
    </source>
</evidence>
<organism evidence="5 6">
    <name type="scientific">Lasallia pustulata</name>
    <dbReference type="NCBI Taxonomy" id="136370"/>
    <lineage>
        <taxon>Eukaryota</taxon>
        <taxon>Fungi</taxon>
        <taxon>Dikarya</taxon>
        <taxon>Ascomycota</taxon>
        <taxon>Pezizomycotina</taxon>
        <taxon>Lecanoromycetes</taxon>
        <taxon>OSLEUM clade</taxon>
        <taxon>Umbilicariomycetidae</taxon>
        <taxon>Umbilicariales</taxon>
        <taxon>Umbilicariaceae</taxon>
        <taxon>Lasallia</taxon>
    </lineage>
</organism>
<evidence type="ECO:0000313" key="7">
    <source>
        <dbReference type="Proteomes" id="UP000324767"/>
    </source>
</evidence>
<dbReference type="Gene3D" id="1.10.238.10">
    <property type="entry name" value="EF-hand"/>
    <property type="match status" value="2"/>
</dbReference>
<dbReference type="Proteomes" id="UP000324767">
    <property type="component" value="Unassembled WGS sequence"/>
</dbReference>
<evidence type="ECO:0000256" key="2">
    <source>
        <dbReference type="ARBA" id="ARBA00022837"/>
    </source>
</evidence>
<dbReference type="Proteomes" id="UP000192927">
    <property type="component" value="Unassembled WGS sequence"/>
</dbReference>
<dbReference type="EMBL" id="FWEW01001285">
    <property type="protein sequence ID" value="SLM36720.1"/>
    <property type="molecule type" value="Genomic_DNA"/>
</dbReference>
<dbReference type="InterPro" id="IPR011992">
    <property type="entry name" value="EF-hand-dom_pair"/>
</dbReference>
<dbReference type="EMBL" id="VXIT01000013">
    <property type="protein sequence ID" value="KAA6408609.1"/>
    <property type="molecule type" value="Genomic_DNA"/>
</dbReference>
<proteinExistence type="predicted"/>
<evidence type="ECO:0000256" key="1">
    <source>
        <dbReference type="ARBA" id="ARBA00022737"/>
    </source>
</evidence>
<keyword evidence="2" id="KW-0106">Calcium</keyword>
<keyword evidence="6" id="KW-1185">Reference proteome</keyword>
<reference evidence="4 7" key="3">
    <citation type="submission" date="2019-09" db="EMBL/GenBank/DDBJ databases">
        <title>The hologenome of the rock-dwelling lichen Lasallia pustulata.</title>
        <authorList>
            <person name="Greshake Tzovaras B."/>
            <person name="Segers F."/>
            <person name="Bicker A."/>
            <person name="Dal Grande F."/>
            <person name="Otte J."/>
            <person name="Hankeln T."/>
            <person name="Schmitt I."/>
            <person name="Ebersberger I."/>
        </authorList>
    </citation>
    <scope>NUCLEOTIDE SEQUENCE [LARGE SCALE GENOMIC DNA]</scope>
    <source>
        <strain evidence="4">A1-1</strain>
    </source>
</reference>
<protein>
    <submittedName>
        <fullName evidence="5">EF-hand domain pair</fullName>
    </submittedName>
</protein>
<reference evidence="5" key="2">
    <citation type="submission" date="2017-03" db="EMBL/GenBank/DDBJ databases">
        <authorList>
            <person name="Afonso C.L."/>
            <person name="Miller P.J."/>
            <person name="Scott M.A."/>
            <person name="Spackman E."/>
            <person name="Goraichik I."/>
            <person name="Dimitrov K.M."/>
            <person name="Suarez D.L."/>
            <person name="Swayne D.E."/>
        </authorList>
    </citation>
    <scope>NUCLEOTIDE SEQUENCE [LARGE SCALE GENOMIC DNA]</scope>
</reference>
<dbReference type="PANTHER" id="PTHR23050">
    <property type="entry name" value="CALCIUM BINDING PROTEIN"/>
    <property type="match status" value="1"/>
</dbReference>
<evidence type="ECO:0000313" key="5">
    <source>
        <dbReference type="EMBL" id="SLM36720.1"/>
    </source>
</evidence>
<gene>
    <name evidence="4" type="ORF">FRX48_07691</name>
</gene>
<dbReference type="AlphaFoldDB" id="A0A1W5D130"/>
<dbReference type="FunFam" id="1.10.238.10:FF:000001">
    <property type="entry name" value="Calmodulin 1"/>
    <property type="match status" value="1"/>
</dbReference>
<evidence type="ECO:0000256" key="3">
    <source>
        <dbReference type="SAM" id="MobiDB-lite"/>
    </source>
</evidence>
<sequence length="188" mass="20496">MPPKRRPPAATPTQEKKARPSKLAKENNISAPEELEIKEAFSLFSIPDPSSKAEVIPTPDIRRALIALGTPAASTAELRELTETVDPTAEGFVSYEHFVAVAALKLQSRSDESQREEVETAFRLFTRGDGQGRITMADLRRVARELKEDVSDQVLRDMIMEANGGSGVIKGVGVGEFEGVMKRAGVFS</sequence>
<reference evidence="6" key="1">
    <citation type="submission" date="2017-03" db="EMBL/GenBank/DDBJ databases">
        <authorList>
            <person name="Sharma R."/>
            <person name="Thines M."/>
        </authorList>
    </citation>
    <scope>NUCLEOTIDE SEQUENCE [LARGE SCALE GENOMIC DNA]</scope>
</reference>
<dbReference type="OrthoDB" id="26525at2759"/>
<dbReference type="InterPro" id="IPR050145">
    <property type="entry name" value="Centrin_CML-like"/>
</dbReference>
<name>A0A1W5D130_9LECA</name>